<evidence type="ECO:0000256" key="6">
    <source>
        <dbReference type="RuleBase" id="RU000304"/>
    </source>
</evidence>
<keyword evidence="6" id="KW-0723">Serine/threonine-protein kinase</keyword>
<evidence type="ECO:0000313" key="9">
    <source>
        <dbReference type="EMBL" id="PON83916.1"/>
    </source>
</evidence>
<dbReference type="PANTHER" id="PTHR46146:SF23">
    <property type="entry name" value="PROTEIN KINASE DOMAIN-CONTAINING PROTEIN"/>
    <property type="match status" value="1"/>
</dbReference>
<evidence type="ECO:0000256" key="4">
    <source>
        <dbReference type="ARBA" id="ARBA00022840"/>
    </source>
</evidence>
<evidence type="ECO:0000256" key="1">
    <source>
        <dbReference type="ARBA" id="ARBA00022679"/>
    </source>
</evidence>
<evidence type="ECO:0000256" key="3">
    <source>
        <dbReference type="ARBA" id="ARBA00022777"/>
    </source>
</evidence>
<keyword evidence="2 5" id="KW-0547">Nucleotide-binding</keyword>
<dbReference type="PROSITE" id="PS00108">
    <property type="entry name" value="PROTEIN_KINASE_ST"/>
    <property type="match status" value="1"/>
</dbReference>
<dbReference type="EMBL" id="JXTC01000170">
    <property type="protein sequence ID" value="PON83916.1"/>
    <property type="molecule type" value="Genomic_DNA"/>
</dbReference>
<evidence type="ECO:0000256" key="7">
    <source>
        <dbReference type="SAM" id="MobiDB-lite"/>
    </source>
</evidence>
<keyword evidence="3 9" id="KW-0418">Kinase</keyword>
<evidence type="ECO:0000256" key="2">
    <source>
        <dbReference type="ARBA" id="ARBA00022741"/>
    </source>
</evidence>
<dbReference type="InterPro" id="IPR011009">
    <property type="entry name" value="Kinase-like_dom_sf"/>
</dbReference>
<dbReference type="Pfam" id="PF00069">
    <property type="entry name" value="Pkinase"/>
    <property type="match status" value="1"/>
</dbReference>
<dbReference type="Proteomes" id="UP000237000">
    <property type="component" value="Unassembled WGS sequence"/>
</dbReference>
<feature type="compositionally biased region" description="Basic and acidic residues" evidence="7">
    <location>
        <begin position="66"/>
        <end position="78"/>
    </location>
</feature>
<evidence type="ECO:0000313" key="10">
    <source>
        <dbReference type="Proteomes" id="UP000237000"/>
    </source>
</evidence>
<dbReference type="InterPro" id="IPR017441">
    <property type="entry name" value="Protein_kinase_ATP_BS"/>
</dbReference>
<dbReference type="SUPFAM" id="SSF56112">
    <property type="entry name" value="Protein kinase-like (PK-like)"/>
    <property type="match status" value="1"/>
</dbReference>
<dbReference type="FunCoup" id="A0A2P5EEH3">
    <property type="interactions" value="2"/>
</dbReference>
<dbReference type="STRING" id="63057.A0A2P5EEH3"/>
<dbReference type="GO" id="GO:0005524">
    <property type="term" value="F:ATP binding"/>
    <property type="evidence" value="ECO:0007669"/>
    <property type="project" value="UniProtKB-UniRule"/>
</dbReference>
<dbReference type="Gene3D" id="3.30.200.20">
    <property type="entry name" value="Phosphorylase Kinase, domain 1"/>
    <property type="match status" value="1"/>
</dbReference>
<keyword evidence="1" id="KW-0808">Transferase</keyword>
<dbReference type="OrthoDB" id="4062651at2759"/>
<proteinExistence type="inferred from homology"/>
<dbReference type="PANTHER" id="PTHR46146">
    <property type="entry name" value="SERINE/THREONINE-PROTEIN KINASE-LIKE PROTEIN CCR4"/>
    <property type="match status" value="1"/>
</dbReference>
<protein>
    <submittedName>
        <fullName evidence="9">GPCR kinase</fullName>
    </submittedName>
</protein>
<sequence>MVAEFEYEELLKATDNFSPSRLIGKGSHGSVYAAKLIIRNNESLVVAVKKPLQLHGHDHHNHSHNHNHENHDHDDRHARTGNSNLENEIRVLSSLPENPHIIKLLGTSHDSARNCRLLVMELMPNGSLHDLLHVAETPPSWSKRVETVFQIAKAVRSLHGAAAAVVPPHHHQPYSVIVHRDIKSENVLFDSDWVAKLADFGLAVALDDVDSARDGPGPGQVPAAAGTIGYLDPCYTAPSKLSTKNDVFSFGVLVMEIVSGRRVMDVSRSRTSLAEWAAPLIRERRLDEIYDARVPSPDDDVAVGSTVRELLYVAASCVSLEEDCRPSMSDVVGGMLGRLERVDRFPIWMTSFLRGVMLVRIKRRKKLAKRWRQIKCDEAPIIIEGRQGVNQYGDDHDVSKRNRIMLRELLLADVTTK</sequence>
<dbReference type="PROSITE" id="PS00107">
    <property type="entry name" value="PROTEIN_KINASE_ATP"/>
    <property type="match status" value="1"/>
</dbReference>
<feature type="domain" description="Protein kinase" evidence="8">
    <location>
        <begin position="17"/>
        <end position="353"/>
    </location>
</feature>
<reference evidence="10" key="1">
    <citation type="submission" date="2016-06" db="EMBL/GenBank/DDBJ databases">
        <title>Parallel loss of symbiosis genes in relatives of nitrogen-fixing non-legume Parasponia.</title>
        <authorList>
            <person name="Van Velzen R."/>
            <person name="Holmer R."/>
            <person name="Bu F."/>
            <person name="Rutten L."/>
            <person name="Van Zeijl A."/>
            <person name="Liu W."/>
            <person name="Santuari L."/>
            <person name="Cao Q."/>
            <person name="Sharma T."/>
            <person name="Shen D."/>
            <person name="Roswanjaya Y."/>
            <person name="Wardhani T."/>
            <person name="Kalhor M.S."/>
            <person name="Jansen J."/>
            <person name="Van den Hoogen J."/>
            <person name="Gungor B."/>
            <person name="Hartog M."/>
            <person name="Hontelez J."/>
            <person name="Verver J."/>
            <person name="Yang W.-C."/>
            <person name="Schijlen E."/>
            <person name="Repin R."/>
            <person name="Schilthuizen M."/>
            <person name="Schranz E."/>
            <person name="Heidstra R."/>
            <person name="Miyata K."/>
            <person name="Fedorova E."/>
            <person name="Kohlen W."/>
            <person name="Bisseling T."/>
            <person name="Smit S."/>
            <person name="Geurts R."/>
        </authorList>
    </citation>
    <scope>NUCLEOTIDE SEQUENCE [LARGE SCALE GENOMIC DNA]</scope>
    <source>
        <strain evidence="10">cv. RG33-2</strain>
    </source>
</reference>
<keyword evidence="4 5" id="KW-0067">ATP-binding</keyword>
<dbReference type="GO" id="GO:0004674">
    <property type="term" value="F:protein serine/threonine kinase activity"/>
    <property type="evidence" value="ECO:0007669"/>
    <property type="project" value="UniProtKB-KW"/>
</dbReference>
<gene>
    <name evidence="9" type="ORF">TorRG33x02_202100</name>
</gene>
<comment type="caution">
    <text evidence="9">The sequence shown here is derived from an EMBL/GenBank/DDBJ whole genome shotgun (WGS) entry which is preliminary data.</text>
</comment>
<comment type="similarity">
    <text evidence="6">Belongs to the protein kinase superfamily.</text>
</comment>
<name>A0A2P5EEH3_TREOI</name>
<dbReference type="SMART" id="SM00220">
    <property type="entry name" value="S_TKc"/>
    <property type="match status" value="1"/>
</dbReference>
<dbReference type="Gene3D" id="1.10.510.10">
    <property type="entry name" value="Transferase(Phosphotransferase) domain 1"/>
    <property type="match status" value="1"/>
</dbReference>
<dbReference type="AlphaFoldDB" id="A0A2P5EEH3"/>
<accession>A0A2P5EEH3</accession>
<organism evidence="9 10">
    <name type="scientific">Trema orientale</name>
    <name type="common">Charcoal tree</name>
    <name type="synonym">Celtis orientalis</name>
    <dbReference type="NCBI Taxonomy" id="63057"/>
    <lineage>
        <taxon>Eukaryota</taxon>
        <taxon>Viridiplantae</taxon>
        <taxon>Streptophyta</taxon>
        <taxon>Embryophyta</taxon>
        <taxon>Tracheophyta</taxon>
        <taxon>Spermatophyta</taxon>
        <taxon>Magnoliopsida</taxon>
        <taxon>eudicotyledons</taxon>
        <taxon>Gunneridae</taxon>
        <taxon>Pentapetalae</taxon>
        <taxon>rosids</taxon>
        <taxon>fabids</taxon>
        <taxon>Rosales</taxon>
        <taxon>Cannabaceae</taxon>
        <taxon>Trema</taxon>
    </lineage>
</organism>
<dbReference type="PROSITE" id="PS50011">
    <property type="entry name" value="PROTEIN_KINASE_DOM"/>
    <property type="match status" value="1"/>
</dbReference>
<feature type="binding site" evidence="5">
    <location>
        <position position="50"/>
    </location>
    <ligand>
        <name>ATP</name>
        <dbReference type="ChEBI" id="CHEBI:30616"/>
    </ligand>
</feature>
<evidence type="ECO:0000256" key="5">
    <source>
        <dbReference type="PROSITE-ProRule" id="PRU10141"/>
    </source>
</evidence>
<dbReference type="InterPro" id="IPR008271">
    <property type="entry name" value="Ser/Thr_kinase_AS"/>
</dbReference>
<dbReference type="InParanoid" id="A0A2P5EEH3"/>
<evidence type="ECO:0000259" key="8">
    <source>
        <dbReference type="PROSITE" id="PS50011"/>
    </source>
</evidence>
<feature type="region of interest" description="Disordered" evidence="7">
    <location>
        <begin position="55"/>
        <end position="81"/>
    </location>
</feature>
<dbReference type="InterPro" id="IPR000719">
    <property type="entry name" value="Prot_kinase_dom"/>
</dbReference>
<keyword evidence="10" id="KW-1185">Reference proteome</keyword>